<reference evidence="5" key="1">
    <citation type="submission" date="2016-06" db="UniProtKB">
        <authorList>
            <consortium name="WormBaseParasite"/>
        </authorList>
    </citation>
    <scope>IDENTIFICATION</scope>
</reference>
<dbReference type="EMBL" id="UZAN01060790">
    <property type="protein sequence ID" value="VDP92774.1"/>
    <property type="molecule type" value="Genomic_DNA"/>
</dbReference>
<accession>A0A183B8G8</accession>
<dbReference type="InterPro" id="IPR059049">
    <property type="entry name" value="TSEN34_N"/>
</dbReference>
<evidence type="ECO:0000313" key="5">
    <source>
        <dbReference type="WBParaSite" id="ECPE_0001554301-mRNA-1"/>
    </source>
</evidence>
<name>A0A183B8G8_9TREM</name>
<evidence type="ECO:0000259" key="2">
    <source>
        <dbReference type="Pfam" id="PF26577"/>
    </source>
</evidence>
<dbReference type="Pfam" id="PF26577">
    <property type="entry name" value="TSEN34_N"/>
    <property type="match status" value="1"/>
</dbReference>
<organism evidence="5">
    <name type="scientific">Echinostoma caproni</name>
    <dbReference type="NCBI Taxonomy" id="27848"/>
    <lineage>
        <taxon>Eukaryota</taxon>
        <taxon>Metazoa</taxon>
        <taxon>Spiralia</taxon>
        <taxon>Lophotrochozoa</taxon>
        <taxon>Platyhelminthes</taxon>
        <taxon>Trematoda</taxon>
        <taxon>Digenea</taxon>
        <taxon>Plagiorchiida</taxon>
        <taxon>Echinostomata</taxon>
        <taxon>Echinostomatoidea</taxon>
        <taxon>Echinostomatidae</taxon>
        <taxon>Echinostoma</taxon>
    </lineage>
</organism>
<evidence type="ECO:0000256" key="1">
    <source>
        <dbReference type="SAM" id="MobiDB-lite"/>
    </source>
</evidence>
<feature type="compositionally biased region" description="Basic residues" evidence="1">
    <location>
        <begin position="144"/>
        <end position="157"/>
    </location>
</feature>
<reference evidence="3 4" key="2">
    <citation type="submission" date="2018-11" db="EMBL/GenBank/DDBJ databases">
        <authorList>
            <consortium name="Pathogen Informatics"/>
        </authorList>
    </citation>
    <scope>NUCLEOTIDE SEQUENCE [LARGE SCALE GENOMIC DNA]</scope>
    <source>
        <strain evidence="3 4">Egypt</strain>
    </source>
</reference>
<feature type="region of interest" description="Disordered" evidence="1">
    <location>
        <begin position="119"/>
        <end position="178"/>
    </location>
</feature>
<proteinExistence type="predicted"/>
<evidence type="ECO:0000313" key="3">
    <source>
        <dbReference type="EMBL" id="VDP92774.1"/>
    </source>
</evidence>
<feature type="domain" description="TSEN34 N-terminal" evidence="2">
    <location>
        <begin position="3"/>
        <end position="56"/>
    </location>
</feature>
<evidence type="ECO:0000313" key="4">
    <source>
        <dbReference type="Proteomes" id="UP000272942"/>
    </source>
</evidence>
<keyword evidence="4" id="KW-1185">Reference proteome</keyword>
<dbReference type="Proteomes" id="UP000272942">
    <property type="component" value="Unassembled WGS sequence"/>
</dbReference>
<feature type="compositionally biased region" description="Polar residues" evidence="1">
    <location>
        <begin position="131"/>
        <end position="142"/>
    </location>
</feature>
<dbReference type="AlphaFoldDB" id="A0A183B8G8"/>
<protein>
    <recommendedName>
        <fullName evidence="2">TSEN34 N-terminal domain-containing protein</fullName>
    </recommendedName>
</protein>
<dbReference type="WBParaSite" id="ECPE_0001554301-mRNA-1">
    <property type="protein sequence ID" value="ECPE_0001554301-mRNA-1"/>
    <property type="gene ID" value="ECPE_0001554301"/>
</dbReference>
<feature type="compositionally biased region" description="Basic and acidic residues" evidence="1">
    <location>
        <begin position="158"/>
        <end position="167"/>
    </location>
</feature>
<dbReference type="OrthoDB" id="48041at2759"/>
<gene>
    <name evidence="3" type="ORF">ECPE_LOCUS15502</name>
</gene>
<sequence>MLAVEWLRRQYRILGRASFSTDQTVKIAGASSVPTRLPIRLSMEEVAVLLFEGIVHGLRRTWPVALTAVPTDEQLEEFRASLRKNSEEMQEIHLVKRRIEATGFYSQLVNGLSVHKKRQLSRISQTREGDQSSDGTNSSACSIRQRRRALRELKKRQKMTEVCEHPNPDTGTSDQEERIEGDNNCLSNVSIEATRQVDATLNEEHLTLDHLLGQYSFGRQQPRYDLDEVCRPEDNWRSCIPQHLPRATPQSWVRTDEVNLVRLPEKVRSRGLYSGKFNLNSYIPVHFGRLLYVLLPRF</sequence>